<dbReference type="SUPFAM" id="SSF53850">
    <property type="entry name" value="Periplasmic binding protein-like II"/>
    <property type="match status" value="1"/>
</dbReference>
<evidence type="ECO:0000313" key="2">
    <source>
        <dbReference type="EMBL" id="MFD1634898.1"/>
    </source>
</evidence>
<evidence type="ECO:0000256" key="1">
    <source>
        <dbReference type="SAM" id="MobiDB-lite"/>
    </source>
</evidence>
<organism evidence="2 3">
    <name type="scientific">Haloplanus ruber</name>
    <dbReference type="NCBI Taxonomy" id="869892"/>
    <lineage>
        <taxon>Archaea</taxon>
        <taxon>Methanobacteriati</taxon>
        <taxon>Methanobacteriota</taxon>
        <taxon>Stenosarchaea group</taxon>
        <taxon>Halobacteria</taxon>
        <taxon>Halobacteriales</taxon>
        <taxon>Haloferacaceae</taxon>
        <taxon>Haloplanus</taxon>
    </lineage>
</organism>
<protein>
    <submittedName>
        <fullName evidence="2">ABC transporter substrate-binding protein</fullName>
    </submittedName>
</protein>
<dbReference type="InterPro" id="IPR006059">
    <property type="entry name" value="SBP"/>
</dbReference>
<dbReference type="EMBL" id="JBHUDL010000010">
    <property type="protein sequence ID" value="MFD1634898.1"/>
    <property type="molecule type" value="Genomic_DNA"/>
</dbReference>
<dbReference type="Proteomes" id="UP001597075">
    <property type="component" value="Unassembled WGS sequence"/>
</dbReference>
<evidence type="ECO:0000313" key="3">
    <source>
        <dbReference type="Proteomes" id="UP001597075"/>
    </source>
</evidence>
<gene>
    <name evidence="2" type="ORF">ACFSBJ_14290</name>
</gene>
<dbReference type="RefSeq" id="WP_256405131.1">
    <property type="nucleotide sequence ID" value="NZ_CP187151.1"/>
</dbReference>
<feature type="compositionally biased region" description="Gly residues" evidence="1">
    <location>
        <begin position="64"/>
        <end position="74"/>
    </location>
</feature>
<dbReference type="Gene3D" id="3.40.190.10">
    <property type="entry name" value="Periplasmic binding protein-like II"/>
    <property type="match status" value="1"/>
</dbReference>
<feature type="compositionally biased region" description="Gly residues" evidence="1">
    <location>
        <begin position="44"/>
        <end position="55"/>
    </location>
</feature>
<sequence>MSSRDTNDGSSGANLDTDDEETTRRDFVKITTGAASAGAMGALAGCGGGGGGDGGDGGDEGDGGDGGGGGGDGGDGGDDSGGSETVTVDFLSANAVENGDIQSHYQSSMEDFASKNGGYEVNLQTASYGDVQQALSSRVQSGNPPALAESGGLGLQFFRNDQLADHTSFMEGTDTLPDNLTNAGQQVSEFRGDYWSMGAMRNTNSNLGIRPKTFSQAGVENPMEDLATWSQFYETLQTIDEEQDIIAYEETGVPGDLESYWGYARTAYTEGTDPWIRGDGADPTVVINNEEMEEDRQKTDGMIKACINLADEFSSAEAASRGDEDIPALMLSGRVASFNYALATANRWYSVDENAQIGWNDGEGDFMLLPHPRLDEDFGNAIGIDDLSGHSGEHGGHVWGLEQCHTIFNEVNDQQQEGAFTLGRYLLEDDDFVLPAWGEYYEAIPGLAPKLDALRDEYDLPQNFEQSLTNQVEYGSQYSNTGGPWDVWPTDPVRWTDINETISQAIAGQHSVQETPSIVRDRVLTRLEEENN</sequence>
<feature type="region of interest" description="Disordered" evidence="1">
    <location>
        <begin position="1"/>
        <end position="85"/>
    </location>
</feature>
<dbReference type="PROSITE" id="PS51318">
    <property type="entry name" value="TAT"/>
    <property type="match status" value="1"/>
</dbReference>
<accession>A0ABD6D1J9</accession>
<comment type="caution">
    <text evidence="2">The sequence shown here is derived from an EMBL/GenBank/DDBJ whole genome shotgun (WGS) entry which is preliminary data.</text>
</comment>
<name>A0ABD6D1J9_9EURY</name>
<proteinExistence type="predicted"/>
<dbReference type="AlphaFoldDB" id="A0ABD6D1J9"/>
<feature type="compositionally biased region" description="Polar residues" evidence="1">
    <location>
        <begin position="1"/>
        <end position="14"/>
    </location>
</feature>
<dbReference type="InterPro" id="IPR006311">
    <property type="entry name" value="TAT_signal"/>
</dbReference>
<feature type="compositionally biased region" description="Low complexity" evidence="1">
    <location>
        <begin position="33"/>
        <end position="43"/>
    </location>
</feature>
<dbReference type="Pfam" id="PF13416">
    <property type="entry name" value="SBP_bac_8"/>
    <property type="match status" value="1"/>
</dbReference>
<keyword evidence="3" id="KW-1185">Reference proteome</keyword>
<reference evidence="2 3" key="1">
    <citation type="journal article" date="2019" name="Int. J. Syst. Evol. Microbiol.">
        <title>The Global Catalogue of Microorganisms (GCM) 10K type strain sequencing project: providing services to taxonomists for standard genome sequencing and annotation.</title>
        <authorList>
            <consortium name="The Broad Institute Genomics Platform"/>
            <consortium name="The Broad Institute Genome Sequencing Center for Infectious Disease"/>
            <person name="Wu L."/>
            <person name="Ma J."/>
        </authorList>
    </citation>
    <scope>NUCLEOTIDE SEQUENCE [LARGE SCALE GENOMIC DNA]</scope>
    <source>
        <strain evidence="2 3">CGMCC 1.10594</strain>
    </source>
</reference>